<protein>
    <submittedName>
        <fullName evidence="2">Uncharacterized protein</fullName>
    </submittedName>
</protein>
<dbReference type="AlphaFoldDB" id="A0A859IAG3"/>
<dbReference type="KEGG" id="rphy:RP166_6470"/>
<name>A0A859IAG3_9MOLU</name>
<dbReference type="EMBL" id="CP055264">
    <property type="protein sequence ID" value="QKX95607.1"/>
    <property type="molecule type" value="Genomic_DNA"/>
</dbReference>
<dbReference type="Proteomes" id="UP000509122">
    <property type="component" value="Chromosome"/>
</dbReference>
<organism evidence="2 3">
    <name type="scientific">Rapeseed phyllody phytoplasma</name>
    <dbReference type="NCBI Taxonomy" id="2490543"/>
    <lineage>
        <taxon>Bacteria</taxon>
        <taxon>Bacillati</taxon>
        <taxon>Mycoplasmatota</taxon>
        <taxon>Mollicutes</taxon>
        <taxon>Acholeplasmatales</taxon>
        <taxon>Acholeplasmataceae</taxon>
        <taxon>Candidatus Phytoplasma</taxon>
        <taxon>16SrI (Aster yellows group)</taxon>
    </lineage>
</organism>
<gene>
    <name evidence="2" type="ORF">RP166_6470</name>
</gene>
<evidence type="ECO:0000256" key="1">
    <source>
        <dbReference type="SAM" id="MobiDB-lite"/>
    </source>
</evidence>
<evidence type="ECO:0000313" key="3">
    <source>
        <dbReference type="Proteomes" id="UP000509122"/>
    </source>
</evidence>
<evidence type="ECO:0000313" key="2">
    <source>
        <dbReference type="EMBL" id="QKX95607.1"/>
    </source>
</evidence>
<sequence>MILSPTQILTNPITPPKSQNNTFKTHFPIFQINYLNEQKDYIKELISKINIDKLDNLKLYKLDDKKSR</sequence>
<feature type="region of interest" description="Disordered" evidence="1">
    <location>
        <begin position="1"/>
        <end position="20"/>
    </location>
</feature>
<proteinExistence type="predicted"/>
<reference evidence="2 3" key="1">
    <citation type="submission" date="2020-06" db="EMBL/GenBank/DDBJ databases">
        <title>Complete genome sequence of Candidatus Phytoplasma asteris RP166.</title>
        <authorList>
            <person name="Cho S.-T."/>
            <person name="Zwolinska A."/>
            <person name="Huang W."/>
            <person name="Wouters R."/>
            <person name="Hogenhout S.A."/>
            <person name="Kuo C.-H."/>
        </authorList>
    </citation>
    <scope>NUCLEOTIDE SEQUENCE [LARGE SCALE GENOMIC DNA]</scope>
    <source>
        <strain evidence="2">RP166</strain>
    </source>
</reference>
<accession>A0A859IAG3</accession>